<proteinExistence type="predicted"/>
<feature type="domain" description="DUF6259" evidence="1">
    <location>
        <begin position="49"/>
        <end position="150"/>
    </location>
</feature>
<evidence type="ECO:0000313" key="2">
    <source>
        <dbReference type="EMBL" id="MDG0808575.1"/>
    </source>
</evidence>
<dbReference type="Pfam" id="PF19773">
    <property type="entry name" value="DUF6259"/>
    <property type="match status" value="1"/>
</dbReference>
<dbReference type="InterPro" id="IPR046226">
    <property type="entry name" value="DUF6259"/>
</dbReference>
<accession>A0A9X4KPQ6</accession>
<organism evidence="2 3">
    <name type="scientific">Cohnella rhizosphaerae</name>
    <dbReference type="NCBI Taxonomy" id="1457232"/>
    <lineage>
        <taxon>Bacteria</taxon>
        <taxon>Bacillati</taxon>
        <taxon>Bacillota</taxon>
        <taxon>Bacilli</taxon>
        <taxon>Bacillales</taxon>
        <taxon>Paenibacillaceae</taxon>
        <taxon>Cohnella</taxon>
    </lineage>
</organism>
<dbReference type="EMBL" id="JAPDIA010000002">
    <property type="protein sequence ID" value="MDG0808575.1"/>
    <property type="molecule type" value="Genomic_DNA"/>
</dbReference>
<evidence type="ECO:0000313" key="3">
    <source>
        <dbReference type="Proteomes" id="UP001153404"/>
    </source>
</evidence>
<dbReference type="Proteomes" id="UP001153404">
    <property type="component" value="Unassembled WGS sequence"/>
</dbReference>
<evidence type="ECO:0000259" key="1">
    <source>
        <dbReference type="Pfam" id="PF19773"/>
    </source>
</evidence>
<keyword evidence="3" id="KW-1185">Reference proteome</keyword>
<reference evidence="2" key="1">
    <citation type="submission" date="2022-10" db="EMBL/GenBank/DDBJ databases">
        <title>Comparative genomic analysis of Cohnella hashimotonis sp. nov., isolated from the International Space Station.</title>
        <authorList>
            <person name="Simpson A."/>
            <person name="Venkateswaran K."/>
        </authorList>
    </citation>
    <scope>NUCLEOTIDE SEQUENCE</scope>
    <source>
        <strain evidence="2">DSM 28161</strain>
    </source>
</reference>
<comment type="caution">
    <text evidence="2">The sequence shown here is derived from an EMBL/GenBank/DDBJ whole genome shotgun (WGS) entry which is preliminary data.</text>
</comment>
<sequence>MAYYDDDCGLYVGAHDARHHVKSIEFLPFDGGVRLQYRIFVEGAGQGSYRMNFNMVLGVFHGDWHQAAELYRRWFEQGSTPPRIADNPELPAWYRESPVVVTYPVRGVKDTGSMDPNEYFPYVNAIPHLERLSERFDSKVMALLMHWEGSAPWAPPYIWPPYGEKKACGSSPTSCTRAAICSVCTRAASPGRRGVCSTPITTGKRTSNVWS</sequence>
<protein>
    <submittedName>
        <fullName evidence="2">DUF6259 domain-containing protein</fullName>
    </submittedName>
</protein>
<dbReference type="AlphaFoldDB" id="A0A9X4KPQ6"/>
<dbReference type="RefSeq" id="WP_277529253.1">
    <property type="nucleotide sequence ID" value="NZ_JAPDIA010000002.1"/>
</dbReference>
<name>A0A9X4KPQ6_9BACL</name>
<gene>
    <name evidence="2" type="ORF">OMP40_03605</name>
</gene>